<sequence>MPQCEAVVNVFQSAIGDPERFHPERHIALYPLPRRKELELLEL</sequence>
<accession>A0ABW2EVW5</accession>
<keyword evidence="2" id="KW-1185">Reference proteome</keyword>
<protein>
    <submittedName>
        <fullName evidence="1">Uncharacterized protein</fullName>
    </submittedName>
</protein>
<dbReference type="RefSeq" id="WP_346063993.1">
    <property type="nucleotide sequence ID" value="NZ_BAAADR010000023.1"/>
</dbReference>
<name>A0ABW2EVW5_9GAMM</name>
<dbReference type="EMBL" id="JBHSZP010000019">
    <property type="protein sequence ID" value="MFC7090152.1"/>
    <property type="molecule type" value="Genomic_DNA"/>
</dbReference>
<evidence type="ECO:0000313" key="2">
    <source>
        <dbReference type="Proteomes" id="UP001596411"/>
    </source>
</evidence>
<organism evidence="1 2">
    <name type="scientific">Halomonas salifodinae</name>
    <dbReference type="NCBI Taxonomy" id="438745"/>
    <lineage>
        <taxon>Bacteria</taxon>
        <taxon>Pseudomonadati</taxon>
        <taxon>Pseudomonadota</taxon>
        <taxon>Gammaproteobacteria</taxon>
        <taxon>Oceanospirillales</taxon>
        <taxon>Halomonadaceae</taxon>
        <taxon>Halomonas</taxon>
    </lineage>
</organism>
<dbReference type="Proteomes" id="UP001596411">
    <property type="component" value="Unassembled WGS sequence"/>
</dbReference>
<evidence type="ECO:0000313" key="1">
    <source>
        <dbReference type="EMBL" id="MFC7090152.1"/>
    </source>
</evidence>
<gene>
    <name evidence="1" type="ORF">ACFQH5_11405</name>
</gene>
<comment type="caution">
    <text evidence="1">The sequence shown here is derived from an EMBL/GenBank/DDBJ whole genome shotgun (WGS) entry which is preliminary data.</text>
</comment>
<proteinExistence type="predicted"/>
<reference evidence="2" key="1">
    <citation type="journal article" date="2019" name="Int. J. Syst. Evol. Microbiol.">
        <title>The Global Catalogue of Microorganisms (GCM) 10K type strain sequencing project: providing services to taxonomists for standard genome sequencing and annotation.</title>
        <authorList>
            <consortium name="The Broad Institute Genomics Platform"/>
            <consortium name="The Broad Institute Genome Sequencing Center for Infectious Disease"/>
            <person name="Wu L."/>
            <person name="Ma J."/>
        </authorList>
    </citation>
    <scope>NUCLEOTIDE SEQUENCE [LARGE SCALE GENOMIC DNA]</scope>
    <source>
        <strain evidence="2">CGMCC 1.13666</strain>
    </source>
</reference>